<dbReference type="Proteomes" id="UP000068905">
    <property type="component" value="Chromosome"/>
</dbReference>
<dbReference type="EMBL" id="CP006911">
    <property type="protein sequence ID" value="ALE01700.1"/>
    <property type="molecule type" value="Genomic_DNA"/>
</dbReference>
<dbReference type="InterPro" id="IPR010799">
    <property type="entry name" value="MlrC_C"/>
</dbReference>
<keyword evidence="4" id="KW-1185">Reference proteome</keyword>
<dbReference type="KEGG" id="tsn:W908_03360"/>
<gene>
    <name evidence="3" type="ORF">W908_03360</name>
</gene>
<feature type="domain" description="Microcystin LR degradation protein MlrC C-terminal" evidence="1">
    <location>
        <begin position="288"/>
        <end position="437"/>
    </location>
</feature>
<dbReference type="Pfam" id="PF07171">
    <property type="entry name" value="MlrC_C"/>
    <property type="match status" value="1"/>
</dbReference>
<dbReference type="AlphaFoldDB" id="A0A0M4L521"/>
<name>A0A0M4L521_9GAMM</name>
<dbReference type="OrthoDB" id="5288421at2"/>
<accession>A0A0M4L521</accession>
<dbReference type="Pfam" id="PF07364">
    <property type="entry name" value="DUF1485"/>
    <property type="match status" value="1"/>
</dbReference>
<evidence type="ECO:0000259" key="1">
    <source>
        <dbReference type="Pfam" id="PF07171"/>
    </source>
</evidence>
<organism evidence="3 4">
    <name type="scientific">Candidatus Pseudothioglobus singularis PS1</name>
    <dbReference type="NCBI Taxonomy" id="1125411"/>
    <lineage>
        <taxon>Bacteria</taxon>
        <taxon>Pseudomonadati</taxon>
        <taxon>Pseudomonadota</taxon>
        <taxon>Gammaproteobacteria</taxon>
        <taxon>Candidatus Pseudothioglobaceae</taxon>
        <taxon>Candidatus Pseudothioglobus</taxon>
    </lineage>
</organism>
<dbReference type="STRING" id="1125411.W908_03360"/>
<dbReference type="PATRIC" id="fig|1125411.7.peg.656"/>
<sequence length="467" mass="51752">MAIKQIAIGGISTECSSYSPLYQNKTDFETIQGQALLDLVDYPFNEFNIKTHPLFFKKSVPGGPIEKQYFKDVMEEFISEIKTLGRLDGILLLMHGAMYVDGIDDPEGKWIASVRRAVGNECIISVSYDLHGQMTDKIISNIDAFAAFKTAPHIDVIETYRRSASMLADAINKNIRPQVVWSQIPVLVSGEMSSTFVEPCKSIYKELELYNQQNDIIDCNLMVGYVWADTPRASASSIVTCTNQITGSEVCKAIAKSYWSNRYLLESDMPTGSIKDALAWMSKDFSIIADSGDNPTAGGVGDRADILKEVLKQKIRYTLFAGIASKSAYEALKDGNEFTLGGTYGGGGPSLKLKADHVFFKNDCAVTSVSNTVVIITKLRRPFHNLKDFTDLNLDLKDFKTLIVKSGYLSPELQSLSAQTFMALTSGAVNQDIKGIENNNRMQKIYPFQDFNDYSPVVSNGEHLINQ</sequence>
<reference evidence="3 4" key="1">
    <citation type="journal article" date="2015" name="Genome Announc.">
        <title>Genome Sequence of 'Candidatus Thioglobus singularis' Strain PS1, a Mixotroph from the SUP05 Clade of Marine Gammaproteobacteria.</title>
        <authorList>
            <person name="Marshall K.T."/>
            <person name="Morris R.M."/>
        </authorList>
    </citation>
    <scope>NUCLEOTIDE SEQUENCE [LARGE SCALE GENOMIC DNA]</scope>
    <source>
        <strain evidence="3 4">PS1</strain>
    </source>
</reference>
<evidence type="ECO:0000259" key="2">
    <source>
        <dbReference type="Pfam" id="PF07364"/>
    </source>
</evidence>
<evidence type="ECO:0000313" key="3">
    <source>
        <dbReference type="EMBL" id="ALE01700.1"/>
    </source>
</evidence>
<feature type="domain" description="Microcystin LR degradation protein MlrC N-terminal" evidence="2">
    <location>
        <begin position="6"/>
        <end position="279"/>
    </location>
</feature>
<dbReference type="RefSeq" id="WP_053819921.1">
    <property type="nucleotide sequence ID" value="NZ_CP006911.1"/>
</dbReference>
<protein>
    <submittedName>
        <fullName evidence="3">MlrC domain-containing protein</fullName>
    </submittedName>
</protein>
<evidence type="ECO:0000313" key="4">
    <source>
        <dbReference type="Proteomes" id="UP000068905"/>
    </source>
</evidence>
<dbReference type="InterPro" id="IPR015995">
    <property type="entry name" value="MlrC_N"/>
</dbReference>
<proteinExistence type="predicted"/>